<comment type="caution">
    <text evidence="1">The sequence shown here is derived from an EMBL/GenBank/DDBJ whole genome shotgun (WGS) entry which is preliminary data.</text>
</comment>
<dbReference type="Proteomes" id="UP000197032">
    <property type="component" value="Unassembled WGS sequence"/>
</dbReference>
<gene>
    <name evidence="1" type="ORF">KKC1_26120</name>
</gene>
<dbReference type="SUPFAM" id="SSF53850">
    <property type="entry name" value="Periplasmic binding protein-like II"/>
    <property type="match status" value="1"/>
</dbReference>
<organism evidence="1 2">
    <name type="scientific">Calderihabitans maritimus</name>
    <dbReference type="NCBI Taxonomy" id="1246530"/>
    <lineage>
        <taxon>Bacteria</taxon>
        <taxon>Bacillati</taxon>
        <taxon>Bacillota</taxon>
        <taxon>Clostridia</taxon>
        <taxon>Neomoorellales</taxon>
        <taxon>Calderihabitantaceae</taxon>
        <taxon>Calderihabitans</taxon>
    </lineage>
</organism>
<protein>
    <submittedName>
        <fullName evidence="1">C4-dicarboxylate ABC transporter</fullName>
    </submittedName>
</protein>
<proteinExistence type="predicted"/>
<evidence type="ECO:0000313" key="1">
    <source>
        <dbReference type="EMBL" id="GAW93479.1"/>
    </source>
</evidence>
<name>A0A1Z5HVB3_9FIRM</name>
<dbReference type="PANTHER" id="PTHR42941:SF1">
    <property type="entry name" value="SLL1037 PROTEIN"/>
    <property type="match status" value="1"/>
</dbReference>
<dbReference type="EMBL" id="BDGJ01000145">
    <property type="protein sequence ID" value="GAW93479.1"/>
    <property type="molecule type" value="Genomic_DNA"/>
</dbReference>
<dbReference type="InterPro" id="IPR011852">
    <property type="entry name" value="TRAP_TAXI"/>
</dbReference>
<accession>A0A1Z5HVB3</accession>
<dbReference type="Gene3D" id="3.40.190.10">
    <property type="entry name" value="Periplasmic binding protein-like II"/>
    <property type="match status" value="1"/>
</dbReference>
<keyword evidence="2" id="KW-1185">Reference proteome</keyword>
<reference evidence="2" key="1">
    <citation type="journal article" date="2017" name="Appl. Environ. Microbiol.">
        <title>Genomic analysis of Calderihabitans maritimus KKC1, a thermophilic hydrogenogenic carboxydotrophic bacterium isolated from marine sediment.</title>
        <authorList>
            <person name="Omae K."/>
            <person name="Yoneda Y."/>
            <person name="Fukuyama Y."/>
            <person name="Yoshida T."/>
            <person name="Sako Y."/>
        </authorList>
    </citation>
    <scope>NUCLEOTIDE SEQUENCE [LARGE SCALE GENOMIC DNA]</scope>
    <source>
        <strain evidence="2">KKC1</strain>
    </source>
</reference>
<dbReference type="AlphaFoldDB" id="A0A1Z5HVB3"/>
<evidence type="ECO:0000313" key="2">
    <source>
        <dbReference type="Proteomes" id="UP000197032"/>
    </source>
</evidence>
<sequence length="63" mass="7158">MKKDLPEDLVYQLTKVMYENTEQIAQAHARGKQITIENATKGIAPVPFHPGAARYYREKGLLD</sequence>
<dbReference type="Pfam" id="PF16868">
    <property type="entry name" value="NMT1_3"/>
    <property type="match status" value="1"/>
</dbReference>
<dbReference type="PANTHER" id="PTHR42941">
    <property type="entry name" value="SLL1037 PROTEIN"/>
    <property type="match status" value="1"/>
</dbReference>